<accession>A0A7M5XG58</accession>
<dbReference type="Pfam" id="PF13424">
    <property type="entry name" value="TPR_12"/>
    <property type="match status" value="2"/>
</dbReference>
<dbReference type="GeneID" id="136820199"/>
<evidence type="ECO:0000256" key="1">
    <source>
        <dbReference type="ARBA" id="ARBA00022737"/>
    </source>
</evidence>
<dbReference type="OrthoDB" id="5985681at2759"/>
<protein>
    <recommendedName>
        <fullName evidence="5">Kinesin light chain</fullName>
    </recommendedName>
</protein>
<dbReference type="AlphaFoldDB" id="A0A7M5XG58"/>
<sequence length="532" mass="61600">MAQVFLVMASKWWESGDYANALIWYETLLQYYQAEKDDDVTNQIRETKYMIGKCLYQCGRHDEAFQIFQKTLKSLRQTYSADHDEVLEVLNEIALCYCGKGEHPKALEIYQEIEKVDQRKRKHDKDTLVTRSSIAMCYSNMDRLVESKQIYEEVLAEQIKMLGPDHPHVMYTKTNLATCLQRMGKSQQAFEIYQNSTLKTPFGNEHLASIQNKSNQIGCLIDQGRLEDALNMSFDVQRSIEKKYGRKHPTWTNARLELAKILVQSKKIDEAILVTLEVKSIYMETKGEDHQDMLQIVNLLAACYSGKDDYQEALRIQQEGLKKFPNADIRSSARLRNNIARTLFDLGRPQDGLTIIDDVDRQMTKLLGEKHPDSILVKKNKAKLLLESDSYHDAARCFREVELLYKVTCNMKSLLEVRKELMICFLEMSDLNQCLEVYSHLRDQMDDDYELCSIKNKLALKLADTDNYKRQAVKIFKEVERIMEETVKLPATNPALLNTKLNIATCLEELGDQQEADLYFKHIQNVKPGYSG</sequence>
<evidence type="ECO:0000313" key="4">
    <source>
        <dbReference type="Proteomes" id="UP000594262"/>
    </source>
</evidence>
<keyword evidence="2" id="KW-0802">TPR repeat</keyword>
<dbReference type="InterPro" id="IPR011990">
    <property type="entry name" value="TPR-like_helical_dom_sf"/>
</dbReference>
<dbReference type="Gene3D" id="1.25.40.10">
    <property type="entry name" value="Tetratricopeptide repeat domain"/>
    <property type="match status" value="3"/>
</dbReference>
<dbReference type="EnsemblMetazoa" id="CLYHEMT021443.1">
    <property type="protein sequence ID" value="CLYHEMP021443.1"/>
    <property type="gene ID" value="CLYHEMG021443"/>
</dbReference>
<name>A0A7M5XG58_9CNID</name>
<dbReference type="Proteomes" id="UP000594262">
    <property type="component" value="Unplaced"/>
</dbReference>
<dbReference type="SMART" id="SM00028">
    <property type="entry name" value="TPR"/>
    <property type="match status" value="8"/>
</dbReference>
<dbReference type="PANTHER" id="PTHR45641">
    <property type="entry name" value="TETRATRICOPEPTIDE REPEAT PROTEIN (AFU_ORTHOLOGUE AFUA_6G03870)"/>
    <property type="match status" value="1"/>
</dbReference>
<organism evidence="3 4">
    <name type="scientific">Clytia hemisphaerica</name>
    <dbReference type="NCBI Taxonomy" id="252671"/>
    <lineage>
        <taxon>Eukaryota</taxon>
        <taxon>Metazoa</taxon>
        <taxon>Cnidaria</taxon>
        <taxon>Hydrozoa</taxon>
        <taxon>Hydroidolina</taxon>
        <taxon>Leptothecata</taxon>
        <taxon>Obeliida</taxon>
        <taxon>Clytiidae</taxon>
        <taxon>Clytia</taxon>
    </lineage>
</organism>
<dbReference type="InterPro" id="IPR019734">
    <property type="entry name" value="TPR_rpt"/>
</dbReference>
<dbReference type="RefSeq" id="XP_066932510.1">
    <property type="nucleotide sequence ID" value="XM_067076409.1"/>
</dbReference>
<keyword evidence="4" id="KW-1185">Reference proteome</keyword>
<reference evidence="3" key="1">
    <citation type="submission" date="2021-01" db="UniProtKB">
        <authorList>
            <consortium name="EnsemblMetazoa"/>
        </authorList>
    </citation>
    <scope>IDENTIFICATION</scope>
</reference>
<evidence type="ECO:0008006" key="5">
    <source>
        <dbReference type="Google" id="ProtNLM"/>
    </source>
</evidence>
<keyword evidence="1" id="KW-0677">Repeat</keyword>
<dbReference type="SUPFAM" id="SSF48452">
    <property type="entry name" value="TPR-like"/>
    <property type="match status" value="2"/>
</dbReference>
<evidence type="ECO:0000313" key="3">
    <source>
        <dbReference type="EnsemblMetazoa" id="CLYHEMP021443.1"/>
    </source>
</evidence>
<evidence type="ECO:0000256" key="2">
    <source>
        <dbReference type="ARBA" id="ARBA00022803"/>
    </source>
</evidence>
<proteinExistence type="predicted"/>
<dbReference type="PANTHER" id="PTHR45641:SF19">
    <property type="entry name" value="NEPHROCYSTIN-3"/>
    <property type="match status" value="1"/>
</dbReference>